<evidence type="ECO:0000313" key="4">
    <source>
        <dbReference type="Proteomes" id="UP000051820"/>
    </source>
</evidence>
<dbReference type="SUPFAM" id="SSF54106">
    <property type="entry name" value="LysM domain"/>
    <property type="match status" value="1"/>
</dbReference>
<feature type="region of interest" description="Disordered" evidence="1">
    <location>
        <begin position="310"/>
        <end position="381"/>
    </location>
</feature>
<feature type="compositionally biased region" description="Low complexity" evidence="1">
    <location>
        <begin position="321"/>
        <end position="331"/>
    </location>
</feature>
<evidence type="ECO:0000256" key="1">
    <source>
        <dbReference type="SAM" id="MobiDB-lite"/>
    </source>
</evidence>
<dbReference type="Proteomes" id="UP000051820">
    <property type="component" value="Unassembled WGS sequence"/>
</dbReference>
<dbReference type="SMART" id="SM00257">
    <property type="entry name" value="LysM"/>
    <property type="match status" value="1"/>
</dbReference>
<feature type="compositionally biased region" description="Polar residues" evidence="1">
    <location>
        <begin position="256"/>
        <end position="276"/>
    </location>
</feature>
<feature type="compositionally biased region" description="Acidic residues" evidence="1">
    <location>
        <begin position="332"/>
        <end position="362"/>
    </location>
</feature>
<accession>A0A0R1W1H1</accession>
<evidence type="ECO:0000313" key="3">
    <source>
        <dbReference type="EMBL" id="KRM11442.1"/>
    </source>
</evidence>
<dbReference type="EMBL" id="AZGF01000019">
    <property type="protein sequence ID" value="KRM11442.1"/>
    <property type="molecule type" value="Genomic_DNA"/>
</dbReference>
<proteinExistence type="predicted"/>
<feature type="compositionally biased region" description="Acidic residues" evidence="1">
    <location>
        <begin position="239"/>
        <end position="254"/>
    </location>
</feature>
<gene>
    <name evidence="3" type="ORF">FD16_GL000741</name>
</gene>
<dbReference type="RefSeq" id="WP_010621124.1">
    <property type="nucleotide sequence ID" value="NZ_AZGF01000019.1"/>
</dbReference>
<dbReference type="eggNOG" id="COG1388">
    <property type="taxonomic scope" value="Bacteria"/>
</dbReference>
<feature type="compositionally biased region" description="Low complexity" evidence="1">
    <location>
        <begin position="196"/>
        <end position="205"/>
    </location>
</feature>
<evidence type="ECO:0000259" key="2">
    <source>
        <dbReference type="PROSITE" id="PS51782"/>
    </source>
</evidence>
<dbReference type="CDD" id="cd00118">
    <property type="entry name" value="LysM"/>
    <property type="match status" value="1"/>
</dbReference>
<dbReference type="AlphaFoldDB" id="A0A0R1W1H1"/>
<protein>
    <recommendedName>
        <fullName evidence="2">LysM domain-containing protein</fullName>
    </recommendedName>
</protein>
<keyword evidence="4" id="KW-1185">Reference proteome</keyword>
<feature type="compositionally biased region" description="Polar residues" evidence="1">
    <location>
        <begin position="148"/>
        <end position="161"/>
    </location>
</feature>
<name>A0A0R1W1H1_9LACO</name>
<reference evidence="3 4" key="1">
    <citation type="journal article" date="2015" name="Genome Announc.">
        <title>Expanding the biotechnology potential of lactobacilli through comparative genomics of 213 strains and associated genera.</title>
        <authorList>
            <person name="Sun Z."/>
            <person name="Harris H.M."/>
            <person name="McCann A."/>
            <person name="Guo C."/>
            <person name="Argimon S."/>
            <person name="Zhang W."/>
            <person name="Yang X."/>
            <person name="Jeffery I.B."/>
            <person name="Cooney J.C."/>
            <person name="Kagawa T.F."/>
            <person name="Liu W."/>
            <person name="Song Y."/>
            <person name="Salvetti E."/>
            <person name="Wrobel A."/>
            <person name="Rasinkangas P."/>
            <person name="Parkhill J."/>
            <person name="Rea M.C."/>
            <person name="O'Sullivan O."/>
            <person name="Ritari J."/>
            <person name="Douillard F.P."/>
            <person name="Paul Ross R."/>
            <person name="Yang R."/>
            <person name="Briner A.E."/>
            <person name="Felis G.E."/>
            <person name="de Vos W.M."/>
            <person name="Barrangou R."/>
            <person name="Klaenhammer T.R."/>
            <person name="Caufield P.W."/>
            <person name="Cui Y."/>
            <person name="Zhang H."/>
            <person name="O'Toole P.W."/>
        </authorList>
    </citation>
    <scope>NUCLEOTIDE SEQUENCE [LARGE SCALE GENOMIC DNA]</scope>
    <source>
        <strain evidence="3 4">DSM 5007</strain>
    </source>
</reference>
<dbReference type="STRING" id="1423807.FD16_GL000741"/>
<dbReference type="OrthoDB" id="9798935at2"/>
<sequence length="381" mass="40518">MNIKRITGAAVASAILFAPFIGETVSVSANSFYTNQTNAQRADITNWVANTPSQISSNISSQHINVNDLNGDTYVIQWGDTLSEISAATGISIAKLAYDNNISNVNLIYAGDTLILNRDGYVPTNWTYSGDGTQVASTSVTINNFTDNSDHSVNINVSPIEQDNGGASSSSSDSNSFTAKPSGSSDKTSSSDDTDSSTTAKSSSTLDDDEFSDAVSSKLADKLGLDDSSKLEVDFSSSSDDEDTNGDTNSDDSDTQTLYDSDQTITMSSDKMTTKNANKLAKKIYKQLKEDDKLSDINSADEIDLTITADGSDFSFNATLSTESSDDSSSSDSEDTESSDDQDSQDSQTDDQDQNSTSDEDSNSSVTTNSDQNTDSTDSDY</sequence>
<feature type="region of interest" description="Disordered" evidence="1">
    <location>
        <begin position="148"/>
        <end position="211"/>
    </location>
</feature>
<dbReference type="InterPro" id="IPR036779">
    <property type="entry name" value="LysM_dom_sf"/>
</dbReference>
<dbReference type="Gene3D" id="3.10.350.10">
    <property type="entry name" value="LysM domain"/>
    <property type="match status" value="1"/>
</dbReference>
<dbReference type="InterPro" id="IPR018392">
    <property type="entry name" value="LysM"/>
</dbReference>
<comment type="caution">
    <text evidence="3">The sequence shown here is derived from an EMBL/GenBank/DDBJ whole genome shotgun (WGS) entry which is preliminary data.</text>
</comment>
<feature type="domain" description="LysM" evidence="2">
    <location>
        <begin position="72"/>
        <end position="116"/>
    </location>
</feature>
<dbReference type="Pfam" id="PF01476">
    <property type="entry name" value="LysM"/>
    <property type="match status" value="1"/>
</dbReference>
<dbReference type="PATRIC" id="fig|1423807.3.peg.750"/>
<feature type="compositionally biased region" description="Low complexity" evidence="1">
    <location>
        <begin position="363"/>
        <end position="381"/>
    </location>
</feature>
<feature type="compositionally biased region" description="Low complexity" evidence="1">
    <location>
        <begin position="163"/>
        <end position="188"/>
    </location>
</feature>
<feature type="region of interest" description="Disordered" evidence="1">
    <location>
        <begin position="232"/>
        <end position="276"/>
    </location>
</feature>
<dbReference type="PROSITE" id="PS51782">
    <property type="entry name" value="LYSM"/>
    <property type="match status" value="1"/>
</dbReference>
<organism evidence="3 4">
    <name type="scientific">Paucilactobacillus suebicus DSM 5007 = KCTC 3549</name>
    <dbReference type="NCBI Taxonomy" id="1423807"/>
    <lineage>
        <taxon>Bacteria</taxon>
        <taxon>Bacillati</taxon>
        <taxon>Bacillota</taxon>
        <taxon>Bacilli</taxon>
        <taxon>Lactobacillales</taxon>
        <taxon>Lactobacillaceae</taxon>
        <taxon>Paucilactobacillus</taxon>
    </lineage>
</organism>